<dbReference type="EMBL" id="DYUC01000011">
    <property type="protein sequence ID" value="HJG85647.1"/>
    <property type="molecule type" value="Genomic_DNA"/>
</dbReference>
<protein>
    <recommendedName>
        <fullName evidence="3">N-acetyltransferase domain-containing protein</fullName>
    </recommendedName>
</protein>
<reference evidence="1" key="1">
    <citation type="journal article" date="2021" name="PeerJ">
        <title>Extensive microbial diversity within the chicken gut microbiome revealed by metagenomics and culture.</title>
        <authorList>
            <person name="Gilroy R."/>
            <person name="Ravi A."/>
            <person name="Getino M."/>
            <person name="Pursley I."/>
            <person name="Horton D.L."/>
            <person name="Alikhan N.F."/>
            <person name="Baker D."/>
            <person name="Gharbi K."/>
            <person name="Hall N."/>
            <person name="Watson M."/>
            <person name="Adriaenssens E.M."/>
            <person name="Foster-Nyarko E."/>
            <person name="Jarju S."/>
            <person name="Secka A."/>
            <person name="Antonio M."/>
            <person name="Oren A."/>
            <person name="Chaudhuri R.R."/>
            <person name="La Ragione R."/>
            <person name="Hildebrand F."/>
            <person name="Pallen M.J."/>
        </authorList>
    </citation>
    <scope>NUCLEOTIDE SEQUENCE</scope>
    <source>
        <strain evidence="1">CHK179-5677</strain>
    </source>
</reference>
<dbReference type="RefSeq" id="WP_087337063.1">
    <property type="nucleotide sequence ID" value="NZ_DYUC01000011.1"/>
</dbReference>
<evidence type="ECO:0000313" key="1">
    <source>
        <dbReference type="EMBL" id="HJG85647.1"/>
    </source>
</evidence>
<dbReference type="AlphaFoldDB" id="A0A921MK09"/>
<name>A0A921MK09_9FIRM</name>
<gene>
    <name evidence="1" type="ORF">K8V01_01250</name>
</gene>
<dbReference type="Proteomes" id="UP000760668">
    <property type="component" value="Unassembled WGS sequence"/>
</dbReference>
<sequence length="189" mass="21108">MCFILLCDKLLIKGGYYPVLKLFVLDASSGEKVPVTVDTATEQDLAATQDWQTNWTTPYALSLPNKVALHRADDGELLGLMSYELDEKGLAVEIIYVESARHSNANLLSAEGGHKKYIGIAKALFAYAIQVSFDNHFDGVLYFRAKTSELAEYYRTRFGAIAPVRYDPFRMLILEDAAAKLISEFIVEV</sequence>
<comment type="caution">
    <text evidence="1">The sequence shown here is derived from an EMBL/GenBank/DDBJ whole genome shotgun (WGS) entry which is preliminary data.</text>
</comment>
<accession>A0A921MK09</accession>
<proteinExistence type="predicted"/>
<reference evidence="1" key="2">
    <citation type="submission" date="2021-09" db="EMBL/GenBank/DDBJ databases">
        <authorList>
            <person name="Gilroy R."/>
        </authorList>
    </citation>
    <scope>NUCLEOTIDE SEQUENCE</scope>
    <source>
        <strain evidence="1">CHK179-5677</strain>
    </source>
</reference>
<organism evidence="1 2">
    <name type="scientific">Pseudoflavonifractor capillosus</name>
    <dbReference type="NCBI Taxonomy" id="106588"/>
    <lineage>
        <taxon>Bacteria</taxon>
        <taxon>Bacillati</taxon>
        <taxon>Bacillota</taxon>
        <taxon>Clostridia</taxon>
        <taxon>Eubacteriales</taxon>
        <taxon>Oscillospiraceae</taxon>
        <taxon>Pseudoflavonifractor</taxon>
    </lineage>
</organism>
<evidence type="ECO:0000313" key="2">
    <source>
        <dbReference type="Proteomes" id="UP000760668"/>
    </source>
</evidence>
<evidence type="ECO:0008006" key="3">
    <source>
        <dbReference type="Google" id="ProtNLM"/>
    </source>
</evidence>